<feature type="domain" description="Protein kinase" evidence="1">
    <location>
        <begin position="42"/>
        <end position="389"/>
    </location>
</feature>
<dbReference type="SUPFAM" id="SSF56112">
    <property type="entry name" value="Protein kinase-like (PK-like)"/>
    <property type="match status" value="1"/>
</dbReference>
<organism evidence="2 3">
    <name type="scientific">Toxoplasma gondii RUB</name>
    <dbReference type="NCBI Taxonomy" id="935652"/>
    <lineage>
        <taxon>Eukaryota</taxon>
        <taxon>Sar</taxon>
        <taxon>Alveolata</taxon>
        <taxon>Apicomplexa</taxon>
        <taxon>Conoidasida</taxon>
        <taxon>Coccidia</taxon>
        <taxon>Eucoccidiorida</taxon>
        <taxon>Eimeriorina</taxon>
        <taxon>Sarcocystidae</taxon>
        <taxon>Toxoplasma</taxon>
    </lineage>
</organism>
<proteinExistence type="predicted"/>
<dbReference type="AlphaFoldDB" id="A0A086LIU7"/>
<feature type="non-terminal residue" evidence="2">
    <location>
        <position position="1"/>
    </location>
</feature>
<evidence type="ECO:0000313" key="2">
    <source>
        <dbReference type="EMBL" id="KFG56565.1"/>
    </source>
</evidence>
<dbReference type="InterPro" id="IPR011009">
    <property type="entry name" value="Kinase-like_dom_sf"/>
</dbReference>
<dbReference type="InterPro" id="IPR027916">
    <property type="entry name" value="Kinase-like_dom_ROP"/>
</dbReference>
<evidence type="ECO:0000313" key="3">
    <source>
        <dbReference type="Proteomes" id="UP000028834"/>
    </source>
</evidence>
<dbReference type="Pfam" id="PF14531">
    <property type="entry name" value="Kinase-like"/>
    <property type="match status" value="1"/>
</dbReference>
<dbReference type="VEuPathDB" id="ToxoDB:TGRUB_434430"/>
<dbReference type="OrthoDB" id="346916at2759"/>
<feature type="non-terminal residue" evidence="2">
    <location>
        <position position="392"/>
    </location>
</feature>
<dbReference type="EMBL" id="AFYV02003207">
    <property type="protein sequence ID" value="KFG56565.1"/>
    <property type="molecule type" value="Genomic_DNA"/>
</dbReference>
<reference evidence="2 3" key="1">
    <citation type="submission" date="2014-05" db="EMBL/GenBank/DDBJ databases">
        <authorList>
            <person name="Sibley D."/>
            <person name="Venepally P."/>
            <person name="Karamycheva S."/>
            <person name="Hadjithomas M."/>
            <person name="Khan A."/>
            <person name="Brunk B."/>
            <person name="Roos D."/>
            <person name="Caler E."/>
            <person name="Lorenzi H."/>
        </authorList>
    </citation>
    <scope>NUCLEOTIDE SEQUENCE [LARGE SCALE GENOMIC DNA]</scope>
    <source>
        <strain evidence="2 3">RUB</strain>
    </source>
</reference>
<evidence type="ECO:0000259" key="1">
    <source>
        <dbReference type="PROSITE" id="PS50011"/>
    </source>
</evidence>
<dbReference type="PROSITE" id="PS50011">
    <property type="entry name" value="PROTEIN_KINASE_DOM"/>
    <property type="match status" value="1"/>
</dbReference>
<dbReference type="Proteomes" id="UP000028834">
    <property type="component" value="Unassembled WGS sequence"/>
</dbReference>
<dbReference type="GO" id="GO:0004672">
    <property type="term" value="F:protein kinase activity"/>
    <property type="evidence" value="ECO:0007669"/>
    <property type="project" value="InterPro"/>
</dbReference>
<sequence>GRFFRHGIPAAAGRFFRRVWPERPRPVFTEGDPPDLETNSLYYRDKVPGQGIIQEVFRQKPEIAHHSQAIPDVAGDERVSETLWAEGGVVRVASELGQPERELVRGRRIAFTGAGMEFEATDQATGEPMTVLVGNTWNKPSGKDLDKLRHQALAIGLFQKVKNPYLANRYLRFLAPFDLVTIPGKPLVQKATSRNEVGWVINLLFLLPPTHVDMEKFVEKLYELQTEDRPLANAARLYLTVQAVRLVAHLQDEGVVHGKILPDSFCLKREGGLYLRDFASLVRPGTKVVAPNFNQWSPPEARAAAERRFGPRTTTMTYAFDAWTLGTAIFFIWCYGAPDTKSGYEYSVEFFFSRCRRVPENVKLLVYKLINPSVEARLLALQAMETPEYKKT</sequence>
<dbReference type="GO" id="GO:0005524">
    <property type="term" value="F:ATP binding"/>
    <property type="evidence" value="ECO:0007669"/>
    <property type="project" value="InterPro"/>
</dbReference>
<dbReference type="InterPro" id="IPR000719">
    <property type="entry name" value="Prot_kinase_dom"/>
</dbReference>
<dbReference type="Gene3D" id="1.10.510.10">
    <property type="entry name" value="Transferase(Phosphotransferase) domain 1"/>
    <property type="match status" value="1"/>
</dbReference>
<gene>
    <name evidence="2" type="ORF">TGRUB_434430</name>
</gene>
<protein>
    <submittedName>
        <fullName evidence="2">Rhoptry protein ROP7</fullName>
    </submittedName>
</protein>
<accession>A0A086LIU7</accession>
<name>A0A086LIU7_TOXGO</name>
<comment type="caution">
    <text evidence="2">The sequence shown here is derived from an EMBL/GenBank/DDBJ whole genome shotgun (WGS) entry which is preliminary data.</text>
</comment>
<dbReference type="Gene3D" id="3.30.200.20">
    <property type="entry name" value="Phosphorylase Kinase, domain 1"/>
    <property type="match status" value="1"/>
</dbReference>